<dbReference type="EMBL" id="FMHU01000001">
    <property type="protein sequence ID" value="SCL18143.1"/>
    <property type="molecule type" value="Genomic_DNA"/>
</dbReference>
<keyword evidence="2" id="KW-1185">Reference proteome</keyword>
<evidence type="ECO:0000313" key="1">
    <source>
        <dbReference type="EMBL" id="SCL18143.1"/>
    </source>
</evidence>
<reference evidence="2" key="1">
    <citation type="submission" date="2016-06" db="EMBL/GenBank/DDBJ databases">
        <authorList>
            <person name="Varghese N."/>
        </authorList>
    </citation>
    <scope>NUCLEOTIDE SEQUENCE [LARGE SCALE GENOMIC DNA]</scope>
    <source>
        <strain evidence="2">DSM 46123</strain>
    </source>
</reference>
<evidence type="ECO:0000313" key="2">
    <source>
        <dbReference type="Proteomes" id="UP000198906"/>
    </source>
</evidence>
<protein>
    <submittedName>
        <fullName evidence="1">Uncharacterized protein</fullName>
    </submittedName>
</protein>
<proteinExistence type="predicted"/>
<name>A0A1C6RLT4_9ACTN</name>
<dbReference type="STRING" id="47866.GA0074694_2254"/>
<sequence>MRTVMDHLFLGLVLLMLAWPVFALAAVILAVRVAFALHHGRGARSRAGWLSIGAAASTAVRAHP</sequence>
<organism evidence="1 2">
    <name type="scientific">Micromonospora inyonensis</name>
    <dbReference type="NCBI Taxonomy" id="47866"/>
    <lineage>
        <taxon>Bacteria</taxon>
        <taxon>Bacillati</taxon>
        <taxon>Actinomycetota</taxon>
        <taxon>Actinomycetes</taxon>
        <taxon>Micromonosporales</taxon>
        <taxon>Micromonosporaceae</taxon>
        <taxon>Micromonospora</taxon>
    </lineage>
</organism>
<dbReference type="Proteomes" id="UP000198906">
    <property type="component" value="Unassembled WGS sequence"/>
</dbReference>
<gene>
    <name evidence="1" type="ORF">GA0074694_2254</name>
</gene>
<dbReference type="RefSeq" id="WP_141714054.1">
    <property type="nucleotide sequence ID" value="NZ_FMHU01000001.1"/>
</dbReference>
<accession>A0A1C6RLT4</accession>
<dbReference type="AlphaFoldDB" id="A0A1C6RLT4"/>